<dbReference type="HOGENOM" id="CLU_070819_0_0_6"/>
<dbReference type="EMBL" id="CP003875">
    <property type="protein sequence ID" value="AFU19812.1"/>
    <property type="molecule type" value="Genomic_DNA"/>
</dbReference>
<dbReference type="Proteomes" id="UP000006303">
    <property type="component" value="Chromosome"/>
</dbReference>
<dbReference type="InterPro" id="IPR011761">
    <property type="entry name" value="ATP-grasp"/>
</dbReference>
<accession>K0FZ12</accession>
<dbReference type="SUPFAM" id="SSF56059">
    <property type="entry name" value="Glutathione synthetase ATP-binding domain-like"/>
    <property type="match status" value="1"/>
</dbReference>
<dbReference type="PROSITE" id="PS50975">
    <property type="entry name" value="ATP_GRASP"/>
    <property type="match status" value="1"/>
</dbReference>
<name>K0FZ12_ACTSU</name>
<gene>
    <name evidence="3" type="ORF">ASU2_08390</name>
</gene>
<protein>
    <recommendedName>
        <fullName evidence="2">ATP-grasp domain-containing protein</fullName>
    </recommendedName>
</protein>
<evidence type="ECO:0000256" key="1">
    <source>
        <dbReference type="PROSITE-ProRule" id="PRU00409"/>
    </source>
</evidence>
<dbReference type="PANTHER" id="PTHR39217">
    <property type="match status" value="1"/>
</dbReference>
<evidence type="ECO:0000313" key="3">
    <source>
        <dbReference type="EMBL" id="AFU19812.1"/>
    </source>
</evidence>
<reference evidence="3 4" key="1">
    <citation type="journal article" date="2012" name="J. Bacteriol.">
        <title>Complete Genome Sequence of Actinobacillus suis H91-0380, a Virulent Serotype O2 Strain.</title>
        <authorList>
            <person name="Macinnes J.I."/>
            <person name="Mackinnon J."/>
            <person name="Bujold A.R."/>
            <person name="Ziebell K."/>
            <person name="Kropinski A.M."/>
            <person name="Nash J.H."/>
        </authorList>
    </citation>
    <scope>NUCLEOTIDE SEQUENCE [LARGE SCALE GENOMIC DNA]</scope>
    <source>
        <strain evidence="3 4">H91-0380</strain>
    </source>
</reference>
<evidence type="ECO:0000259" key="2">
    <source>
        <dbReference type="PROSITE" id="PS50975"/>
    </source>
</evidence>
<dbReference type="Gene3D" id="3.30.1490.20">
    <property type="entry name" value="ATP-grasp fold, A domain"/>
    <property type="match status" value="1"/>
</dbReference>
<dbReference type="KEGG" id="asi:ASU2_08390"/>
<organism evidence="3 4">
    <name type="scientific">Actinobacillus suis H91-0380</name>
    <dbReference type="NCBI Taxonomy" id="696748"/>
    <lineage>
        <taxon>Bacteria</taxon>
        <taxon>Pseudomonadati</taxon>
        <taxon>Pseudomonadota</taxon>
        <taxon>Gammaproteobacteria</taxon>
        <taxon>Pasteurellales</taxon>
        <taxon>Pasteurellaceae</taxon>
        <taxon>Actinobacillus</taxon>
    </lineage>
</organism>
<dbReference type="InterPro" id="IPR004218">
    <property type="entry name" value="GSHS_ATP-bd"/>
</dbReference>
<dbReference type="InterPro" id="IPR013815">
    <property type="entry name" value="ATP_grasp_subdomain_1"/>
</dbReference>
<dbReference type="PANTHER" id="PTHR39217:SF1">
    <property type="entry name" value="GLUTATHIONE SYNTHETASE"/>
    <property type="match status" value="1"/>
</dbReference>
<dbReference type="PATRIC" id="fig|696748.4.peg.1700"/>
<evidence type="ECO:0000313" key="4">
    <source>
        <dbReference type="Proteomes" id="UP000006303"/>
    </source>
</evidence>
<dbReference type="GO" id="GO:0046872">
    <property type="term" value="F:metal ion binding"/>
    <property type="evidence" value="ECO:0007669"/>
    <property type="project" value="InterPro"/>
</dbReference>
<feature type="domain" description="ATP-grasp" evidence="2">
    <location>
        <begin position="105"/>
        <end position="293"/>
    </location>
</feature>
<dbReference type="AlphaFoldDB" id="K0FZ12"/>
<dbReference type="eggNOG" id="COG0189">
    <property type="taxonomic scope" value="Bacteria"/>
</dbReference>
<dbReference type="Gene3D" id="3.30.470.20">
    <property type="entry name" value="ATP-grasp fold, B domain"/>
    <property type="match status" value="1"/>
</dbReference>
<sequence>MGFGSLAFFEPIMSHSIAITTCQTYPNLPDNLQPLIRLLQANGLQVKVDCWQNRPQADVILPLCAWDYAQQPECFRQWLQQAVEFGQKFANPVQLMDWNMHKSYLLDLQQMGVDVIPSQLLLADLDQIQTACQPYHQNGQAVVSKPAIGQSGNAVIKWQADQPIPDFSPYLGQQIVLQPYIKEVAENGETSLIFFAGEFSHAVRRQPPKGEWRANSAYGVAILPVVPPQNIVRQARDVLMRLPEMPSYARVDGTIIGDRFLLNELELIEPALYLHTDSQAAVRFAQLLMQKTIEI</sequence>
<keyword evidence="1" id="KW-0547">Nucleotide-binding</keyword>
<proteinExistence type="predicted"/>
<dbReference type="Pfam" id="PF02955">
    <property type="entry name" value="GSH-S_ATP"/>
    <property type="match status" value="1"/>
</dbReference>
<keyword evidence="1" id="KW-0067">ATP-binding</keyword>
<dbReference type="InterPro" id="IPR053191">
    <property type="entry name" value="DcsG_Biosynth_Enzyme"/>
</dbReference>
<dbReference type="GO" id="GO:0004363">
    <property type="term" value="F:glutathione synthase activity"/>
    <property type="evidence" value="ECO:0007669"/>
    <property type="project" value="InterPro"/>
</dbReference>
<dbReference type="GO" id="GO:0005524">
    <property type="term" value="F:ATP binding"/>
    <property type="evidence" value="ECO:0007669"/>
    <property type="project" value="UniProtKB-UniRule"/>
</dbReference>